<evidence type="ECO:0000256" key="6">
    <source>
        <dbReference type="ARBA" id="ARBA00023170"/>
    </source>
</evidence>
<evidence type="ECO:0000256" key="7">
    <source>
        <dbReference type="ARBA" id="ARBA00023180"/>
    </source>
</evidence>
<evidence type="ECO:0008006" key="10">
    <source>
        <dbReference type="Google" id="ProtNLM"/>
    </source>
</evidence>
<dbReference type="PANTHER" id="PTHR42643">
    <property type="entry name" value="IONOTROPIC RECEPTOR 20A-RELATED"/>
    <property type="match status" value="1"/>
</dbReference>
<dbReference type="AlphaFoldDB" id="A0A3F2YYV1"/>
<dbReference type="Proteomes" id="UP000007062">
    <property type="component" value="Chromosome 3R"/>
</dbReference>
<name>A0A3F2YYV1_ANOGA</name>
<reference evidence="8 9" key="2">
    <citation type="journal article" date="2004" name="Trends Parasitol.">
        <title>The Anopheles gambiae genome: an update.</title>
        <authorList>
            <person name="Mongin E."/>
            <person name="Louis C."/>
            <person name="Holt R.A."/>
            <person name="Birney E."/>
            <person name="Collins F.H."/>
        </authorList>
    </citation>
    <scope>NUCLEOTIDE SEQUENCE [LARGE SCALE GENOMIC DNA]</scope>
    <source>
        <strain evidence="8 9">PEST</strain>
    </source>
</reference>
<evidence type="ECO:0000256" key="2">
    <source>
        <dbReference type="ARBA" id="ARBA00022475"/>
    </source>
</evidence>
<dbReference type="PANTHER" id="PTHR42643:SF39">
    <property type="entry name" value="IONOTROPIC RECEPTOR 56A-RELATED"/>
    <property type="match status" value="1"/>
</dbReference>
<comment type="subcellular location">
    <subcellularLocation>
        <location evidence="1">Cell membrane</location>
        <topology evidence="1">Multi-pass membrane protein</topology>
    </subcellularLocation>
</comment>
<dbReference type="InParanoid" id="A0A3F2YYV1"/>
<evidence type="ECO:0000256" key="4">
    <source>
        <dbReference type="ARBA" id="ARBA00022989"/>
    </source>
</evidence>
<dbReference type="EnsemblMetazoa" id="AGAP029213-RA">
    <property type="protein sequence ID" value="AGAP029213-PA"/>
    <property type="gene ID" value="AGAP029213"/>
</dbReference>
<keyword evidence="4" id="KW-1133">Transmembrane helix</keyword>
<accession>A0A3F2YYV1</accession>
<dbReference type="EMBL" id="AAAB01008944">
    <property type="status" value="NOT_ANNOTATED_CDS"/>
    <property type="molecule type" value="Genomic_DNA"/>
</dbReference>
<sequence>MCSIYKHTITNSLRHIGTFVTMITSTTLILIVGSVLLTSSGTNAKLEPVEELFAEKRVTHLLSSILSALEDPQPIVISQCYGDRFAESIINNVLHLCGSTFQNPLVYNRPPSLQDETAGVRGVVHKVKVCIVFKINITYDLPPRELFYYTQQQFWDHNAYLVIVFQHKASIKTTRALATALEYYKMLGLYRILFLAVELRIETLTLYTVNPFTKHVRLLGRDEANLSHLYPEYLSDLQGFQYRIVSISIDPLYIAGKLYGPEVNLMQDIVRYQNATYTLLIERNRTDRFIERGLGDLSLSKSFLAGSSLRQHHAIPTHGGICVHIPAGDVIGLIHFFVKPFHLDVWMCVVASVAVIILCKAIFRGRISLNVGFFFGESSGNWARFSGYDRVFIVMLGLLILFCQTLYESQILSLIALRLYEKRIDTVAELFASDFELIALPMVRNFVVAIFPEIKHRLPVHEHLPYGINTDRVQNAERRTTLVPCSYRVFERVRNNPMDKQYYIMRDAFIPMLEFFTFNPHTILELKYRTYREYLIEGGFFNYYTSWYEQLVKQVKHEQTSHLEAEVLKTETLEAIFLLYLYGVAGSTIVFLLEIALTLFSLIQRKFFGK</sequence>
<reference evidence="8 9" key="1">
    <citation type="journal article" date="2002" name="Science">
        <title>The genome sequence of the malaria mosquito Anopheles gambiae.</title>
        <authorList>
            <person name="Holt R.A."/>
            <person name="Subramanian G.M."/>
            <person name="Halpern A."/>
            <person name="Sutton G.G."/>
            <person name="Charlab R."/>
            <person name="Nusskern D.R."/>
            <person name="Wincker P."/>
            <person name="Clark A.G."/>
            <person name="Ribeiro J.M."/>
            <person name="Wides R."/>
            <person name="Salzberg S.L."/>
            <person name="Loftus B."/>
            <person name="Yandell M."/>
            <person name="Majoros W.H."/>
            <person name="Rusch D.B."/>
            <person name="Lai Z."/>
            <person name="Kraft C.L."/>
            <person name="Abril J.F."/>
            <person name="Anthouard V."/>
            <person name="Arensburger P."/>
            <person name="Atkinson P.W."/>
            <person name="Baden H."/>
            <person name="de Berardinis V."/>
            <person name="Baldwin D."/>
            <person name="Benes V."/>
            <person name="Biedler J."/>
            <person name="Blass C."/>
            <person name="Bolanos R."/>
            <person name="Boscus D."/>
            <person name="Barnstead M."/>
            <person name="Cai S."/>
            <person name="Center A."/>
            <person name="Chaturverdi K."/>
            <person name="Christophides G.K."/>
            <person name="Chrystal M.A."/>
            <person name="Clamp M."/>
            <person name="Cravchik A."/>
            <person name="Curwen V."/>
            <person name="Dana A."/>
            <person name="Delcher A."/>
            <person name="Dew I."/>
            <person name="Evans C.A."/>
            <person name="Flanigan M."/>
            <person name="Grundschober-Freimoser A."/>
            <person name="Friedli L."/>
            <person name="Gu Z."/>
            <person name="Guan P."/>
            <person name="Guigo R."/>
            <person name="Hillenmeyer M.E."/>
            <person name="Hladun S.L."/>
            <person name="Hogan J.R."/>
            <person name="Hong Y.S."/>
            <person name="Hoover J."/>
            <person name="Jaillon O."/>
            <person name="Ke Z."/>
            <person name="Kodira C."/>
            <person name="Kokoza E."/>
            <person name="Koutsos A."/>
            <person name="Letunic I."/>
            <person name="Levitsky A."/>
            <person name="Liang Y."/>
            <person name="Lin J.J."/>
            <person name="Lobo N.F."/>
            <person name="Lopez J.R."/>
            <person name="Malek J.A."/>
            <person name="McIntosh T.C."/>
            <person name="Meister S."/>
            <person name="Miller J."/>
            <person name="Mobarry C."/>
            <person name="Mongin E."/>
            <person name="Murphy S.D."/>
            <person name="O'Brochta D.A."/>
            <person name="Pfannkoch C."/>
            <person name="Qi R."/>
            <person name="Regier M.A."/>
            <person name="Remington K."/>
            <person name="Shao H."/>
            <person name="Sharakhova M.V."/>
            <person name="Sitter C.D."/>
            <person name="Shetty J."/>
            <person name="Smith T.J."/>
            <person name="Strong R."/>
            <person name="Sun J."/>
            <person name="Thomasova D."/>
            <person name="Ton L.Q."/>
            <person name="Topalis P."/>
            <person name="Tu Z."/>
            <person name="Unger M.F."/>
            <person name="Walenz B."/>
            <person name="Wang A."/>
            <person name="Wang J."/>
            <person name="Wang M."/>
            <person name="Wang X."/>
            <person name="Woodford K.J."/>
            <person name="Wortman J.R."/>
            <person name="Wu M."/>
            <person name="Yao A."/>
            <person name="Zdobnov E.M."/>
            <person name="Zhang H."/>
            <person name="Zhao Q."/>
            <person name="Zhao S."/>
            <person name="Zhu S.C."/>
            <person name="Zhimulev I."/>
            <person name="Coluzzi M."/>
            <person name="della Torre A."/>
            <person name="Roth C.W."/>
            <person name="Louis C."/>
            <person name="Kalush F."/>
            <person name="Mural R.J."/>
            <person name="Myers E.W."/>
            <person name="Adams M.D."/>
            <person name="Smith H.O."/>
            <person name="Broder S."/>
            <person name="Gardner M.J."/>
            <person name="Fraser C.M."/>
            <person name="Birney E."/>
            <person name="Bork P."/>
            <person name="Brey P.T."/>
            <person name="Venter J.C."/>
            <person name="Weissenbach J."/>
            <person name="Kafatos F.C."/>
            <person name="Collins F.H."/>
            <person name="Hoffman S.L."/>
        </authorList>
    </citation>
    <scope>NUCLEOTIDE SEQUENCE [LARGE SCALE GENOMIC DNA]</scope>
    <source>
        <strain evidence="8 9">PEST</strain>
    </source>
</reference>
<evidence type="ECO:0000256" key="3">
    <source>
        <dbReference type="ARBA" id="ARBA00022692"/>
    </source>
</evidence>
<keyword evidence="3" id="KW-0812">Transmembrane</keyword>
<evidence type="ECO:0000313" key="8">
    <source>
        <dbReference type="EnsemblMetazoa" id="AGAP029213-PA"/>
    </source>
</evidence>
<keyword evidence="9" id="KW-1185">Reference proteome</keyword>
<keyword evidence="2" id="KW-1003">Cell membrane</keyword>
<evidence type="ECO:0000313" key="9">
    <source>
        <dbReference type="Proteomes" id="UP000007062"/>
    </source>
</evidence>
<keyword evidence="5" id="KW-0472">Membrane</keyword>
<dbReference type="InterPro" id="IPR052192">
    <property type="entry name" value="Insect_Ionotropic_Sensory_Rcpt"/>
</dbReference>
<dbReference type="VEuPathDB" id="VectorBase:AGAP029213"/>
<dbReference type="GO" id="GO:0005886">
    <property type="term" value="C:plasma membrane"/>
    <property type="evidence" value="ECO:0007669"/>
    <property type="project" value="UniProtKB-SubCell"/>
</dbReference>
<evidence type="ECO:0000256" key="1">
    <source>
        <dbReference type="ARBA" id="ARBA00004651"/>
    </source>
</evidence>
<proteinExistence type="predicted"/>
<keyword evidence="6" id="KW-0675">Receptor</keyword>
<protein>
    <recommendedName>
        <fullName evidence="10">Ionotropic receptor</fullName>
    </recommendedName>
</protein>
<organism evidence="8 9">
    <name type="scientific">Anopheles gambiae</name>
    <name type="common">African malaria mosquito</name>
    <dbReference type="NCBI Taxonomy" id="7165"/>
    <lineage>
        <taxon>Eukaryota</taxon>
        <taxon>Metazoa</taxon>
        <taxon>Ecdysozoa</taxon>
        <taxon>Arthropoda</taxon>
        <taxon>Hexapoda</taxon>
        <taxon>Insecta</taxon>
        <taxon>Pterygota</taxon>
        <taxon>Neoptera</taxon>
        <taxon>Endopterygota</taxon>
        <taxon>Diptera</taxon>
        <taxon>Nematocera</taxon>
        <taxon>Culicoidea</taxon>
        <taxon>Culicidae</taxon>
        <taxon>Anophelinae</taxon>
        <taxon>Anopheles</taxon>
    </lineage>
</organism>
<evidence type="ECO:0000256" key="5">
    <source>
        <dbReference type="ARBA" id="ARBA00023136"/>
    </source>
</evidence>
<reference evidence="8" key="3">
    <citation type="submission" date="2020-05" db="UniProtKB">
        <authorList>
            <consortium name="EnsemblMetazoa"/>
        </authorList>
    </citation>
    <scope>IDENTIFICATION</scope>
    <source>
        <strain evidence="8">PEST</strain>
    </source>
</reference>
<keyword evidence="7" id="KW-0325">Glycoprotein</keyword>